<proteinExistence type="predicted"/>
<dbReference type="Proteomes" id="UP000218887">
    <property type="component" value="Unassembled WGS sequence"/>
</dbReference>
<organism evidence="1 2">
    <name type="scientific">Virgibacillus profundi</name>
    <dbReference type="NCBI Taxonomy" id="2024555"/>
    <lineage>
        <taxon>Bacteria</taxon>
        <taxon>Bacillati</taxon>
        <taxon>Bacillota</taxon>
        <taxon>Bacilli</taxon>
        <taxon>Bacillales</taxon>
        <taxon>Bacillaceae</taxon>
        <taxon>Virgibacillus</taxon>
    </lineage>
</organism>
<comment type="caution">
    <text evidence="1">The sequence shown here is derived from an EMBL/GenBank/DDBJ whole genome shotgun (WGS) entry which is preliminary data.</text>
</comment>
<accession>A0A2A2I997</accession>
<gene>
    <name evidence="1" type="ORF">CIL05_18875</name>
</gene>
<evidence type="ECO:0000313" key="1">
    <source>
        <dbReference type="EMBL" id="PAV27938.1"/>
    </source>
</evidence>
<protein>
    <submittedName>
        <fullName evidence="1">Uncharacterized protein</fullName>
    </submittedName>
</protein>
<dbReference type="OrthoDB" id="8480699at2"/>
<evidence type="ECO:0000313" key="2">
    <source>
        <dbReference type="Proteomes" id="UP000218887"/>
    </source>
</evidence>
<dbReference type="RefSeq" id="WP_095657101.1">
    <property type="nucleotide sequence ID" value="NZ_NPOA01000016.1"/>
</dbReference>
<keyword evidence="2" id="KW-1185">Reference proteome</keyword>
<dbReference type="AlphaFoldDB" id="A0A2A2I997"/>
<dbReference type="EMBL" id="NPOA01000016">
    <property type="protein sequence ID" value="PAV27938.1"/>
    <property type="molecule type" value="Genomic_DNA"/>
</dbReference>
<name>A0A2A2I997_9BACI</name>
<sequence length="113" mass="13530">MKGMVMMNSSGWVRGYMSKSYSGEDFLIHVGTTIERQLKEWDEGYEVNIMKFRDYVFVVKKGDRYYEMKLAEKEVEMLKDKSPYSLDRRIWVELERQVIQFLEGYGNYVGRVL</sequence>
<reference evidence="1 2" key="1">
    <citation type="submission" date="2017-08" db="EMBL/GenBank/DDBJ databases">
        <title>Virgibacillus indicus sp. nov. and Virgibacillus profoundi sp. nov, two moderately halophilic bacteria isolated from marine sediment by using the Microfluidic Streak Plate.</title>
        <authorList>
            <person name="Xu B."/>
            <person name="Hu B."/>
            <person name="Wang J."/>
            <person name="Zhu Y."/>
            <person name="Huang L."/>
            <person name="Du W."/>
            <person name="Huang Y."/>
        </authorList>
    </citation>
    <scope>NUCLEOTIDE SEQUENCE [LARGE SCALE GENOMIC DNA]</scope>
    <source>
        <strain evidence="1 2">IO3-P3-H5</strain>
    </source>
</reference>